<dbReference type="EMBL" id="VSSQ01130001">
    <property type="protein sequence ID" value="MPN57890.1"/>
    <property type="molecule type" value="Genomic_DNA"/>
</dbReference>
<dbReference type="InterPro" id="IPR028082">
    <property type="entry name" value="Peripla_BP_I"/>
</dbReference>
<evidence type="ECO:0000256" key="3">
    <source>
        <dbReference type="ARBA" id="ARBA00023163"/>
    </source>
</evidence>
<evidence type="ECO:0000256" key="1">
    <source>
        <dbReference type="ARBA" id="ARBA00023015"/>
    </source>
</evidence>
<dbReference type="GO" id="GO:0003700">
    <property type="term" value="F:DNA-binding transcription factor activity"/>
    <property type="evidence" value="ECO:0007669"/>
    <property type="project" value="TreeGrafter"/>
</dbReference>
<organism evidence="5">
    <name type="scientific">bioreactor metagenome</name>
    <dbReference type="NCBI Taxonomy" id="1076179"/>
    <lineage>
        <taxon>unclassified sequences</taxon>
        <taxon>metagenomes</taxon>
        <taxon>ecological metagenomes</taxon>
    </lineage>
</organism>
<comment type="caution">
    <text evidence="5">The sequence shown here is derived from an EMBL/GenBank/DDBJ whole genome shotgun (WGS) entry which is preliminary data.</text>
</comment>
<dbReference type="CDD" id="cd06267">
    <property type="entry name" value="PBP1_LacI_sugar_binding-like"/>
    <property type="match status" value="1"/>
</dbReference>
<feature type="domain" description="Transcriptional regulator LacI/GalR-like sensor" evidence="4">
    <location>
        <begin position="2"/>
        <end position="159"/>
    </location>
</feature>
<evidence type="ECO:0000256" key="2">
    <source>
        <dbReference type="ARBA" id="ARBA00023125"/>
    </source>
</evidence>
<sequence>MIKKGHRKIILVNGNVEYTQSEKRRTGYSMAFHDNGLNFSEDWIINVPMLEEQGYRAFLRTIKEIPDFTAVVTFNDTIAVGVLRALKESNLHVPSRVAVVSAGNTMITRIHSPAITSLDMGAYEIGSKAADLLIDVIEKKRIQPSHEIIQTHLVERESS</sequence>
<dbReference type="Pfam" id="PF13377">
    <property type="entry name" value="Peripla_BP_3"/>
    <property type="match status" value="1"/>
</dbReference>
<dbReference type="GO" id="GO:0000976">
    <property type="term" value="F:transcription cis-regulatory region binding"/>
    <property type="evidence" value="ECO:0007669"/>
    <property type="project" value="TreeGrafter"/>
</dbReference>
<proteinExistence type="predicted"/>
<reference evidence="5" key="1">
    <citation type="submission" date="2019-08" db="EMBL/GenBank/DDBJ databases">
        <authorList>
            <person name="Kucharzyk K."/>
            <person name="Murdoch R.W."/>
            <person name="Higgins S."/>
            <person name="Loffler F."/>
        </authorList>
    </citation>
    <scope>NUCLEOTIDE SEQUENCE</scope>
</reference>
<name>A0A645J436_9ZZZZ</name>
<dbReference type="PANTHER" id="PTHR30146:SF109">
    <property type="entry name" value="HTH-TYPE TRANSCRIPTIONAL REGULATOR GALS"/>
    <property type="match status" value="1"/>
</dbReference>
<keyword evidence="3" id="KW-0804">Transcription</keyword>
<keyword evidence="2" id="KW-0238">DNA-binding</keyword>
<accession>A0A645J436</accession>
<keyword evidence="1" id="KW-0805">Transcription regulation</keyword>
<dbReference type="PANTHER" id="PTHR30146">
    <property type="entry name" value="LACI-RELATED TRANSCRIPTIONAL REPRESSOR"/>
    <property type="match status" value="1"/>
</dbReference>
<dbReference type="Gene3D" id="3.40.50.2300">
    <property type="match status" value="1"/>
</dbReference>
<dbReference type="InterPro" id="IPR046335">
    <property type="entry name" value="LacI/GalR-like_sensor"/>
</dbReference>
<protein>
    <submittedName>
        <fullName evidence="5">HTH-type transcriptional repressor PurR</fullName>
    </submittedName>
</protein>
<dbReference type="AlphaFoldDB" id="A0A645J436"/>
<evidence type="ECO:0000259" key="4">
    <source>
        <dbReference type="Pfam" id="PF13377"/>
    </source>
</evidence>
<evidence type="ECO:0000313" key="5">
    <source>
        <dbReference type="EMBL" id="MPN57890.1"/>
    </source>
</evidence>
<gene>
    <name evidence="5" type="primary">purR_88</name>
    <name evidence="5" type="ORF">SDC9_205586</name>
</gene>
<dbReference type="SUPFAM" id="SSF53822">
    <property type="entry name" value="Periplasmic binding protein-like I"/>
    <property type="match status" value="1"/>
</dbReference>